<keyword evidence="2" id="KW-0784">Thiamine biosynthesis</keyword>
<name>A0A0J1HU08_NIACI</name>
<dbReference type="AlphaFoldDB" id="A0A0J1HU08"/>
<dbReference type="InterPro" id="IPR022998">
    <property type="entry name" value="ThiamineP_synth_TenI"/>
</dbReference>
<evidence type="ECO:0000259" key="3">
    <source>
        <dbReference type="Pfam" id="PF02581"/>
    </source>
</evidence>
<evidence type="ECO:0000256" key="1">
    <source>
        <dbReference type="ARBA" id="ARBA00004948"/>
    </source>
</evidence>
<dbReference type="PANTHER" id="PTHR20857:SF22">
    <property type="entry name" value="THIAZOLE TAUTOMERASE"/>
    <property type="match status" value="1"/>
</dbReference>
<dbReference type="GO" id="GO:0009228">
    <property type="term" value="P:thiamine biosynthetic process"/>
    <property type="evidence" value="ECO:0007669"/>
    <property type="project" value="UniProtKB-KW"/>
</dbReference>
<dbReference type="SUPFAM" id="SSF51391">
    <property type="entry name" value="Thiamin phosphate synthase"/>
    <property type="match status" value="1"/>
</dbReference>
<feature type="domain" description="Thiamine phosphate synthase/TenI" evidence="3">
    <location>
        <begin position="4"/>
        <end position="179"/>
    </location>
</feature>
<dbReference type="GO" id="GO:0005737">
    <property type="term" value="C:cytoplasm"/>
    <property type="evidence" value="ECO:0007669"/>
    <property type="project" value="TreeGrafter"/>
</dbReference>
<dbReference type="PANTHER" id="PTHR20857">
    <property type="entry name" value="THIAMINE-PHOSPHATE PYROPHOSPHORYLASE"/>
    <property type="match status" value="1"/>
</dbReference>
<dbReference type="InterPro" id="IPR013785">
    <property type="entry name" value="Aldolase_TIM"/>
</dbReference>
<dbReference type="Pfam" id="PF02581">
    <property type="entry name" value="TMP-TENI"/>
    <property type="match status" value="1"/>
</dbReference>
<evidence type="ECO:0000313" key="5">
    <source>
        <dbReference type="Proteomes" id="UP000036045"/>
    </source>
</evidence>
<dbReference type="PATRIC" id="fig|1397.4.peg.4504"/>
<accession>A0A0J1HU08</accession>
<comment type="pathway">
    <text evidence="1">Cofactor biosynthesis; thiamine diphosphate biosynthesis.</text>
</comment>
<protein>
    <submittedName>
        <fullName evidence="4">Transcriptional regulator</fullName>
    </submittedName>
</protein>
<dbReference type="RefSeq" id="WP_047944860.1">
    <property type="nucleotide sequence ID" value="NZ_LDPH01000049.1"/>
</dbReference>
<comment type="caution">
    <text evidence="4">The sequence shown here is derived from an EMBL/GenBank/DDBJ whole genome shotgun (WGS) entry which is preliminary data.</text>
</comment>
<dbReference type="InterPro" id="IPR036206">
    <property type="entry name" value="ThiamineP_synth_sf"/>
</dbReference>
<sequence length="204" mass="22518">MKIMAVTDNKHSFERLSSILLEIHPYVDYVQIREKAKSPKEIYLLGERLLKEGIPARKIIINDRLDVAALLSLTHVHLPGNGLPIQPVKNIYPTLSIGVSVHSQQEAIIAENARADYVIYGHCYPTDSKKGKIPIALSSITGIKRDLTIPLYAIGGINEERVGQLASLGVDGVAIMSAIFSASQPLRAVQRIRERCEECGNQKI</sequence>
<reference evidence="4 5" key="1">
    <citation type="submission" date="2015-05" db="EMBL/GenBank/DDBJ databases">
        <title>Whole genome sequence and identification of bacterial endophytes from Costus igneus.</title>
        <authorList>
            <person name="Lee Y.P."/>
            <person name="Gan H.M."/>
            <person name="Eng W."/>
            <person name="Wheatley M.S."/>
            <person name="Caraballo A."/>
            <person name="Polter S."/>
            <person name="Savka M.A."/>
            <person name="Hudson A.O."/>
        </authorList>
    </citation>
    <scope>NUCLEOTIDE SEQUENCE [LARGE SCALE GENOMIC DNA]</scope>
    <source>
        <strain evidence="4 5">RIT379</strain>
    </source>
</reference>
<proteinExistence type="predicted"/>
<evidence type="ECO:0000313" key="4">
    <source>
        <dbReference type="EMBL" id="KLV17221.1"/>
    </source>
</evidence>
<dbReference type="CDD" id="cd00564">
    <property type="entry name" value="TMP_TenI"/>
    <property type="match status" value="1"/>
</dbReference>
<dbReference type="Proteomes" id="UP000036045">
    <property type="component" value="Unassembled WGS sequence"/>
</dbReference>
<dbReference type="EMBL" id="LDPH01000049">
    <property type="protein sequence ID" value="KLV17221.1"/>
    <property type="molecule type" value="Genomic_DNA"/>
</dbReference>
<dbReference type="OrthoDB" id="9815348at2"/>
<dbReference type="GO" id="GO:0004789">
    <property type="term" value="F:thiamine-phosphate diphosphorylase activity"/>
    <property type="evidence" value="ECO:0007669"/>
    <property type="project" value="TreeGrafter"/>
</dbReference>
<gene>
    <name evidence="4" type="ORF">ABW02_24865</name>
</gene>
<organism evidence="4 5">
    <name type="scientific">Niallia circulans</name>
    <name type="common">Bacillus circulans</name>
    <dbReference type="NCBI Taxonomy" id="1397"/>
    <lineage>
        <taxon>Bacteria</taxon>
        <taxon>Bacillati</taxon>
        <taxon>Bacillota</taxon>
        <taxon>Bacilli</taxon>
        <taxon>Bacillales</taxon>
        <taxon>Bacillaceae</taxon>
        <taxon>Niallia</taxon>
    </lineage>
</organism>
<evidence type="ECO:0000256" key="2">
    <source>
        <dbReference type="ARBA" id="ARBA00022977"/>
    </source>
</evidence>
<keyword evidence="5" id="KW-1185">Reference proteome</keyword>
<dbReference type="Gene3D" id="3.20.20.70">
    <property type="entry name" value="Aldolase class I"/>
    <property type="match status" value="1"/>
</dbReference>